<evidence type="ECO:0000256" key="6">
    <source>
        <dbReference type="ARBA" id="ARBA00022989"/>
    </source>
</evidence>
<evidence type="ECO:0000313" key="11">
    <source>
        <dbReference type="EMBL" id="MDR6221443.1"/>
    </source>
</evidence>
<evidence type="ECO:0000313" key="12">
    <source>
        <dbReference type="Proteomes" id="UP001185331"/>
    </source>
</evidence>
<dbReference type="FunFam" id="3.40.50.300:FF:000287">
    <property type="entry name" value="Multidrug ABC transporter ATP-binding protein"/>
    <property type="match status" value="1"/>
</dbReference>
<dbReference type="Pfam" id="PF00664">
    <property type="entry name" value="ABC_membrane"/>
    <property type="match status" value="1"/>
</dbReference>
<dbReference type="GO" id="GO:0005886">
    <property type="term" value="C:plasma membrane"/>
    <property type="evidence" value="ECO:0007669"/>
    <property type="project" value="UniProtKB-SubCell"/>
</dbReference>
<keyword evidence="3 8" id="KW-0812">Transmembrane</keyword>
<feature type="transmembrane region" description="Helical" evidence="8">
    <location>
        <begin position="241"/>
        <end position="261"/>
    </location>
</feature>
<evidence type="ECO:0000256" key="7">
    <source>
        <dbReference type="ARBA" id="ARBA00023136"/>
    </source>
</evidence>
<organism evidence="11 12">
    <name type="scientific">Deinococcus soli</name>
    <name type="common">ex Cha et al. 2016</name>
    <dbReference type="NCBI Taxonomy" id="1309411"/>
    <lineage>
        <taxon>Bacteria</taxon>
        <taxon>Thermotogati</taxon>
        <taxon>Deinococcota</taxon>
        <taxon>Deinococci</taxon>
        <taxon>Deinococcales</taxon>
        <taxon>Deinococcaceae</taxon>
        <taxon>Deinococcus</taxon>
    </lineage>
</organism>
<keyword evidence="7 8" id="KW-0472">Membrane</keyword>
<dbReference type="InterPro" id="IPR003593">
    <property type="entry name" value="AAA+_ATPase"/>
</dbReference>
<dbReference type="Pfam" id="PF00005">
    <property type="entry name" value="ABC_tran"/>
    <property type="match status" value="1"/>
</dbReference>
<evidence type="ECO:0000259" key="10">
    <source>
        <dbReference type="PROSITE" id="PS50929"/>
    </source>
</evidence>
<comment type="caution">
    <text evidence="11">The sequence shown here is derived from an EMBL/GenBank/DDBJ whole genome shotgun (WGS) entry which is preliminary data.</text>
</comment>
<proteinExistence type="predicted"/>
<dbReference type="SMART" id="SM00382">
    <property type="entry name" value="AAA"/>
    <property type="match status" value="1"/>
</dbReference>
<evidence type="ECO:0000256" key="3">
    <source>
        <dbReference type="ARBA" id="ARBA00022692"/>
    </source>
</evidence>
<evidence type="ECO:0000259" key="9">
    <source>
        <dbReference type="PROSITE" id="PS50893"/>
    </source>
</evidence>
<dbReference type="AlphaFoldDB" id="A0AAE3XKU8"/>
<dbReference type="GO" id="GO:0005524">
    <property type="term" value="F:ATP binding"/>
    <property type="evidence" value="ECO:0007669"/>
    <property type="project" value="UniProtKB-KW"/>
</dbReference>
<dbReference type="InterPro" id="IPR039421">
    <property type="entry name" value="Type_1_exporter"/>
</dbReference>
<feature type="domain" description="ABC transmembrane type-1" evidence="10">
    <location>
        <begin position="21"/>
        <end position="302"/>
    </location>
</feature>
<dbReference type="EMBL" id="JAVDQK010000034">
    <property type="protein sequence ID" value="MDR6221443.1"/>
    <property type="molecule type" value="Genomic_DNA"/>
</dbReference>
<evidence type="ECO:0000256" key="5">
    <source>
        <dbReference type="ARBA" id="ARBA00022840"/>
    </source>
</evidence>
<accession>A0AAE3XKU8</accession>
<evidence type="ECO:0000256" key="8">
    <source>
        <dbReference type="SAM" id="Phobius"/>
    </source>
</evidence>
<dbReference type="PROSITE" id="PS00211">
    <property type="entry name" value="ABC_TRANSPORTER_1"/>
    <property type="match status" value="1"/>
</dbReference>
<name>A0AAE3XKU8_9DEIO</name>
<keyword evidence="2" id="KW-0813">Transport</keyword>
<dbReference type="InterPro" id="IPR036640">
    <property type="entry name" value="ABC1_TM_sf"/>
</dbReference>
<dbReference type="InterPro" id="IPR003439">
    <property type="entry name" value="ABC_transporter-like_ATP-bd"/>
</dbReference>
<dbReference type="PROSITE" id="PS50929">
    <property type="entry name" value="ABC_TM1F"/>
    <property type="match status" value="1"/>
</dbReference>
<keyword evidence="6 8" id="KW-1133">Transmembrane helix</keyword>
<keyword evidence="4" id="KW-0547">Nucleotide-binding</keyword>
<evidence type="ECO:0000256" key="4">
    <source>
        <dbReference type="ARBA" id="ARBA00022741"/>
    </source>
</evidence>
<feature type="transmembrane region" description="Helical" evidence="8">
    <location>
        <begin position="151"/>
        <end position="174"/>
    </location>
</feature>
<dbReference type="PANTHER" id="PTHR24221">
    <property type="entry name" value="ATP-BINDING CASSETTE SUB-FAMILY B"/>
    <property type="match status" value="1"/>
</dbReference>
<feature type="domain" description="ABC transporter" evidence="9">
    <location>
        <begin position="335"/>
        <end position="569"/>
    </location>
</feature>
<evidence type="ECO:0000256" key="1">
    <source>
        <dbReference type="ARBA" id="ARBA00004651"/>
    </source>
</evidence>
<dbReference type="InterPro" id="IPR011527">
    <property type="entry name" value="ABC1_TM_dom"/>
</dbReference>
<dbReference type="PANTHER" id="PTHR24221:SF654">
    <property type="entry name" value="ATP-BINDING CASSETTE SUB-FAMILY B MEMBER 6"/>
    <property type="match status" value="1"/>
</dbReference>
<dbReference type="RefSeq" id="WP_309859467.1">
    <property type="nucleotide sequence ID" value="NZ_JAVDQJ010000034.1"/>
</dbReference>
<keyword evidence="5 11" id="KW-0067">ATP-binding</keyword>
<gene>
    <name evidence="11" type="ORF">J2Y00_005079</name>
</gene>
<dbReference type="PROSITE" id="PS50893">
    <property type="entry name" value="ABC_TRANSPORTER_2"/>
    <property type="match status" value="1"/>
</dbReference>
<protein>
    <submittedName>
        <fullName evidence="11">ATP-binding cassette subfamily B protein</fullName>
    </submittedName>
</protein>
<dbReference type="SUPFAM" id="SSF52540">
    <property type="entry name" value="P-loop containing nucleoside triphosphate hydrolases"/>
    <property type="match status" value="1"/>
</dbReference>
<dbReference type="InterPro" id="IPR027417">
    <property type="entry name" value="P-loop_NTPase"/>
</dbReference>
<dbReference type="Gene3D" id="1.20.1560.10">
    <property type="entry name" value="ABC transporter type 1, transmembrane domain"/>
    <property type="match status" value="1"/>
</dbReference>
<dbReference type="SUPFAM" id="SSF90123">
    <property type="entry name" value="ABC transporter transmembrane region"/>
    <property type="match status" value="1"/>
</dbReference>
<evidence type="ECO:0000256" key="2">
    <source>
        <dbReference type="ARBA" id="ARBA00022448"/>
    </source>
</evidence>
<comment type="subcellular location">
    <subcellularLocation>
        <location evidence="1">Cell membrane</location>
        <topology evidence="1">Multi-pass membrane protein</topology>
    </subcellularLocation>
</comment>
<dbReference type="Proteomes" id="UP001185331">
    <property type="component" value="Unassembled WGS sequence"/>
</dbReference>
<feature type="transmembrane region" description="Helical" evidence="8">
    <location>
        <begin position="267"/>
        <end position="287"/>
    </location>
</feature>
<reference evidence="11" key="1">
    <citation type="submission" date="2023-07" db="EMBL/GenBank/DDBJ databases">
        <title>Sorghum-associated microbial communities from plants grown in Nebraska, USA.</title>
        <authorList>
            <person name="Schachtman D."/>
        </authorList>
    </citation>
    <scope>NUCLEOTIDE SEQUENCE</scope>
    <source>
        <strain evidence="11">BE330</strain>
    </source>
</reference>
<dbReference type="InterPro" id="IPR017871">
    <property type="entry name" value="ABC_transporter-like_CS"/>
</dbReference>
<sequence>MTTAPRFLLSRVAPYRWWMMAVLLFTLGTAVAGLAQPMIIRMLVSQLGTPEAVQSITQVTLVLIGALLVKAGCDFLANWLGHHVAWWVCHDTRTLLYEKVQRLSMRHVHDRNSADIHSRIVKDTENLEPVIADIFADVLVKGLTFIGGAAALFYLSPVVGLLALIPLPLLFYVISRLGQGIYRRFDQEMSLGDEMQRTALGNLHGLKEIQLFNREAQELERFRQRSAAYASAQVKTRRFNALFSPTVALVSGLGTVAAVWFGGHAAAAGRISSADLIAILMYLGFFYQPVSLVAEVNEFVQRATASINRIQDLLNLTDELRSGAQPYVLGTAPQIEFRDVHFSYSTEQSILKGVTFSVRAGATVGIVGPTGAGKSTLSHLLSRLYDVDQGAVLFDGVDLRDYRLDELRRSITIVPQDVYLFDGTILDNLLFACPSATFDEIREAASLAQAHQFIAGLPEGYHTQVGERGVKLSGGQKQRLALARALLKNAGLLILDEATSAVDTRTEGDIQEALRQVAKGRTAVVIAHRLSTVVDANWILVMDQGRIVEQGSHTDLLALRGLYADLYRQQSGEGVPSVTAFEQVV</sequence>
<dbReference type="GO" id="GO:0140359">
    <property type="term" value="F:ABC-type transporter activity"/>
    <property type="evidence" value="ECO:0007669"/>
    <property type="project" value="InterPro"/>
</dbReference>
<dbReference type="GO" id="GO:0016887">
    <property type="term" value="F:ATP hydrolysis activity"/>
    <property type="evidence" value="ECO:0007669"/>
    <property type="project" value="InterPro"/>
</dbReference>
<feature type="transmembrane region" description="Helical" evidence="8">
    <location>
        <begin position="15"/>
        <end position="35"/>
    </location>
</feature>
<dbReference type="Gene3D" id="3.40.50.300">
    <property type="entry name" value="P-loop containing nucleotide triphosphate hydrolases"/>
    <property type="match status" value="1"/>
</dbReference>